<evidence type="ECO:0000256" key="4">
    <source>
        <dbReference type="ARBA" id="ARBA00012504"/>
    </source>
</evidence>
<comment type="similarity">
    <text evidence="2">In the C-terminal section; belongs to the CDP-alcohol phosphatidyltransferase class-I family.</text>
</comment>
<dbReference type="InterPro" id="IPR029044">
    <property type="entry name" value="Nucleotide-diphossugar_trans"/>
</dbReference>
<dbReference type="InterPro" id="IPR000462">
    <property type="entry name" value="CDP-OH_P_trans"/>
</dbReference>
<feature type="transmembrane region" description="Helical" evidence="9">
    <location>
        <begin position="386"/>
        <end position="403"/>
    </location>
</feature>
<protein>
    <recommendedName>
        <fullName evidence="6">Bifunctional IPC transferase and DIPP synthase</fullName>
        <ecNumber evidence="4">2.7.7.74</ecNumber>
        <ecNumber evidence="5">2.7.8.34</ecNumber>
    </recommendedName>
</protein>
<keyword evidence="9" id="KW-1133">Transmembrane helix</keyword>
<dbReference type="EC" id="2.7.7.74" evidence="4"/>
<dbReference type="Pfam" id="PF01066">
    <property type="entry name" value="CDP-OH_P_transf"/>
    <property type="match status" value="1"/>
</dbReference>
<dbReference type="EMBL" id="UINC01043474">
    <property type="protein sequence ID" value="SVB47559.1"/>
    <property type="molecule type" value="Genomic_DNA"/>
</dbReference>
<evidence type="ECO:0000256" key="2">
    <source>
        <dbReference type="ARBA" id="ARBA00006982"/>
    </source>
</evidence>
<comment type="similarity">
    <text evidence="3">In the N-terminal section; belongs to the MobA family.</text>
</comment>
<keyword evidence="7" id="KW-0808">Transferase</keyword>
<evidence type="ECO:0000256" key="5">
    <source>
        <dbReference type="ARBA" id="ARBA00013268"/>
    </source>
</evidence>
<reference evidence="10" key="1">
    <citation type="submission" date="2018-05" db="EMBL/GenBank/DDBJ databases">
        <authorList>
            <person name="Lanie J.A."/>
            <person name="Ng W.-L."/>
            <person name="Kazmierczak K.M."/>
            <person name="Andrzejewski T.M."/>
            <person name="Davidsen T.M."/>
            <person name="Wayne K.J."/>
            <person name="Tettelin H."/>
            <person name="Glass J.I."/>
            <person name="Rusch D."/>
            <person name="Podicherti R."/>
            <person name="Tsui H.-C.T."/>
            <person name="Winkler M.E."/>
        </authorList>
    </citation>
    <scope>NUCLEOTIDE SEQUENCE</scope>
</reference>
<accession>A0A382EAX3</accession>
<evidence type="ECO:0000256" key="6">
    <source>
        <dbReference type="ARBA" id="ARBA00018322"/>
    </source>
</evidence>
<evidence type="ECO:0000256" key="9">
    <source>
        <dbReference type="SAM" id="Phobius"/>
    </source>
</evidence>
<dbReference type="Gene3D" id="1.20.120.1760">
    <property type="match status" value="1"/>
</dbReference>
<dbReference type="EC" id="2.7.8.34" evidence="5"/>
<dbReference type="InterPro" id="IPR043130">
    <property type="entry name" value="CDP-OH_PTrfase_TM_dom"/>
</dbReference>
<feature type="transmembrane region" description="Helical" evidence="9">
    <location>
        <begin position="337"/>
        <end position="359"/>
    </location>
</feature>
<sequence>MKFNINKIKNLVQEKYVMKFVKLAIVLLPPCSGQYPALLQRGFAGIKMLERLILTLQRAGLNEITILSQGSMGDIRKKIEENMANDSRFQAEITWHEQAENKDQEIWQHIQSLIGSQNFLLMNGNMVVTATTIQDFIEQSSQEGVFEQDEIVGLEGPQIKLGNIFLSPSSKLEALKNYIKDLNAQRLENVITLDGPKHFAKLVEDEPTARQTERTFINLHKHYYSQFMDFWVNSYFSLKISSLLVKTSITPNVLTLFGLVIGLFAAWQFSQGDYWGGFLGGLAFVGTAIWDCCDGDVARLKFMESDFGDTLDTTCDNLNNVFAFTGIMIGAAMNSGFLYALIPFILLGVGGSLIFYFIYFPKEGKGSFFHGTWIYDLIQHLASRNFVYIALLFGIFGHMDWFLW</sequence>
<feature type="transmembrane region" description="Helical" evidence="9">
    <location>
        <begin position="249"/>
        <end position="269"/>
    </location>
</feature>
<evidence type="ECO:0000256" key="7">
    <source>
        <dbReference type="ARBA" id="ARBA00022679"/>
    </source>
</evidence>
<dbReference type="PROSITE" id="PS00379">
    <property type="entry name" value="CDP_ALCOHOL_P_TRANSF"/>
    <property type="match status" value="1"/>
</dbReference>
<proteinExistence type="inferred from homology"/>
<keyword evidence="9" id="KW-0472">Membrane</keyword>
<dbReference type="GO" id="GO:0016020">
    <property type="term" value="C:membrane"/>
    <property type="evidence" value="ECO:0007669"/>
    <property type="project" value="InterPro"/>
</dbReference>
<evidence type="ECO:0000313" key="10">
    <source>
        <dbReference type="EMBL" id="SVB47559.1"/>
    </source>
</evidence>
<organism evidence="10">
    <name type="scientific">marine metagenome</name>
    <dbReference type="NCBI Taxonomy" id="408172"/>
    <lineage>
        <taxon>unclassified sequences</taxon>
        <taxon>metagenomes</taxon>
        <taxon>ecological metagenomes</taxon>
    </lineage>
</organism>
<dbReference type="GO" id="GO:0008654">
    <property type="term" value="P:phospholipid biosynthetic process"/>
    <property type="evidence" value="ECO:0007669"/>
    <property type="project" value="InterPro"/>
</dbReference>
<evidence type="ECO:0000256" key="3">
    <source>
        <dbReference type="ARBA" id="ARBA00007897"/>
    </source>
</evidence>
<keyword evidence="9" id="KW-0812">Transmembrane</keyword>
<evidence type="ECO:0000256" key="8">
    <source>
        <dbReference type="ARBA" id="ARBA00049235"/>
    </source>
</evidence>
<evidence type="ECO:0000256" key="1">
    <source>
        <dbReference type="ARBA" id="ARBA00000729"/>
    </source>
</evidence>
<name>A0A382EAX3_9ZZZZ</name>
<dbReference type="InterPro" id="IPR048254">
    <property type="entry name" value="CDP_ALCOHOL_P_TRANSF_CS"/>
</dbReference>
<comment type="catalytic activity">
    <reaction evidence="8">
        <text>CDP-1L-myo-inositol + 1D-myo-inositol 3-phosphate = bis(1L-myo-inositol) 3,1'-phosphate 1-phosphate + CMP + H(+)</text>
        <dbReference type="Rhea" id="RHEA:31327"/>
        <dbReference type="ChEBI" id="CHEBI:15378"/>
        <dbReference type="ChEBI" id="CHEBI:58401"/>
        <dbReference type="ChEBI" id="CHEBI:60377"/>
        <dbReference type="ChEBI" id="CHEBI:62573"/>
        <dbReference type="ChEBI" id="CHEBI:62576"/>
        <dbReference type="EC" id="2.7.8.34"/>
    </reaction>
</comment>
<dbReference type="SUPFAM" id="SSF53448">
    <property type="entry name" value="Nucleotide-diphospho-sugar transferases"/>
    <property type="match status" value="1"/>
</dbReference>
<feature type="non-terminal residue" evidence="10">
    <location>
        <position position="404"/>
    </location>
</feature>
<dbReference type="GO" id="GO:0016780">
    <property type="term" value="F:phosphotransferase activity, for other substituted phosphate groups"/>
    <property type="evidence" value="ECO:0007669"/>
    <property type="project" value="InterPro"/>
</dbReference>
<dbReference type="Gene3D" id="3.90.550.10">
    <property type="entry name" value="Spore Coat Polysaccharide Biosynthesis Protein SpsA, Chain A"/>
    <property type="match status" value="1"/>
</dbReference>
<gene>
    <name evidence="10" type="ORF">METZ01_LOCUS200413</name>
</gene>
<comment type="catalytic activity">
    <reaction evidence="1">
        <text>1D-myo-inositol 3-phosphate + CTP + H(+) = CDP-1L-myo-inositol + diphosphate</text>
        <dbReference type="Rhea" id="RHEA:30647"/>
        <dbReference type="ChEBI" id="CHEBI:15378"/>
        <dbReference type="ChEBI" id="CHEBI:33019"/>
        <dbReference type="ChEBI" id="CHEBI:37563"/>
        <dbReference type="ChEBI" id="CHEBI:58401"/>
        <dbReference type="ChEBI" id="CHEBI:62573"/>
        <dbReference type="EC" id="2.7.7.74"/>
    </reaction>
</comment>
<dbReference type="AlphaFoldDB" id="A0A382EAX3"/>